<accession>A0A845FEA0</accession>
<feature type="transmembrane region" description="Helical" evidence="3">
    <location>
        <begin position="9"/>
        <end position="27"/>
    </location>
</feature>
<keyword evidence="3" id="KW-0812">Transmembrane</keyword>
<reference evidence="4 5" key="1">
    <citation type="submission" date="2019-11" db="EMBL/GenBank/DDBJ databases">
        <title>Genome sequences of 17 halophilic strains isolated from different environments.</title>
        <authorList>
            <person name="Furrow R.E."/>
        </authorList>
    </citation>
    <scope>NUCLEOTIDE SEQUENCE [LARGE SCALE GENOMIC DNA]</scope>
    <source>
        <strain evidence="4 5">SL-4</strain>
    </source>
</reference>
<organism evidence="4 5">
    <name type="scientific">Halobacillus litoralis</name>
    <dbReference type="NCBI Taxonomy" id="45668"/>
    <lineage>
        <taxon>Bacteria</taxon>
        <taxon>Bacillati</taxon>
        <taxon>Bacillota</taxon>
        <taxon>Bacilli</taxon>
        <taxon>Bacillales</taxon>
        <taxon>Bacillaceae</taxon>
        <taxon>Halobacillus</taxon>
    </lineage>
</organism>
<feature type="region of interest" description="Disordered" evidence="2">
    <location>
        <begin position="239"/>
        <end position="284"/>
    </location>
</feature>
<evidence type="ECO:0008006" key="6">
    <source>
        <dbReference type="Google" id="ProtNLM"/>
    </source>
</evidence>
<keyword evidence="1" id="KW-0175">Coiled coil</keyword>
<dbReference type="AlphaFoldDB" id="A0A845FEA0"/>
<gene>
    <name evidence="4" type="ORF">GLW00_15200</name>
</gene>
<dbReference type="Proteomes" id="UP000450457">
    <property type="component" value="Unassembled WGS sequence"/>
</dbReference>
<evidence type="ECO:0000256" key="3">
    <source>
        <dbReference type="SAM" id="Phobius"/>
    </source>
</evidence>
<dbReference type="RefSeq" id="WP_160915463.1">
    <property type="nucleotide sequence ID" value="NZ_WMFA01000007.1"/>
</dbReference>
<dbReference type="OrthoDB" id="2427034at2"/>
<dbReference type="InterPro" id="IPR014717">
    <property type="entry name" value="Transl_elong_EF1B/ribsomal_bS6"/>
</dbReference>
<sequence length="284" mass="32411">MKIEWNRRILWIIMAGFFLIIAFYILGQRVFLTPYKEQVAEQEDSLAQEQKILSAIESNKEESKREQILTSRTIQQQLPVVPLIDQLLIGLDRAENASTSLINSISIADSESSLTIKEPEDEFVDKGGNNEEAEGLDTEVDKPIDDEAEQLIEGLHTLQFTVDVTSENYDEMLGFIKEIQSLSRVVQIESVQFDAPENENELGYSIVMNSYYQPLYAELANEAPQYHYGGSPNKVDPFAMEQWENMSPSVSKNTEEEKTSVEEQRHFVDEEEEETPDSEAESQL</sequence>
<keyword evidence="3" id="KW-1133">Transmembrane helix</keyword>
<feature type="compositionally biased region" description="Acidic residues" evidence="2">
    <location>
        <begin position="269"/>
        <end position="284"/>
    </location>
</feature>
<name>A0A845FEA0_9BACI</name>
<dbReference type="Gene3D" id="3.30.70.60">
    <property type="match status" value="1"/>
</dbReference>
<keyword evidence="3" id="KW-0472">Membrane</keyword>
<evidence type="ECO:0000313" key="4">
    <source>
        <dbReference type="EMBL" id="MYL72191.1"/>
    </source>
</evidence>
<evidence type="ECO:0000313" key="5">
    <source>
        <dbReference type="Proteomes" id="UP000450457"/>
    </source>
</evidence>
<dbReference type="EMBL" id="WMFA01000007">
    <property type="protein sequence ID" value="MYL72191.1"/>
    <property type="molecule type" value="Genomic_DNA"/>
</dbReference>
<proteinExistence type="predicted"/>
<dbReference type="GeneID" id="78008355"/>
<feature type="coiled-coil region" evidence="1">
    <location>
        <begin position="39"/>
        <end position="66"/>
    </location>
</feature>
<comment type="caution">
    <text evidence="4">The sequence shown here is derived from an EMBL/GenBank/DDBJ whole genome shotgun (WGS) entry which is preliminary data.</text>
</comment>
<evidence type="ECO:0000256" key="1">
    <source>
        <dbReference type="SAM" id="Coils"/>
    </source>
</evidence>
<protein>
    <recommendedName>
        <fullName evidence="6">Pilus assembly protein PilO</fullName>
    </recommendedName>
</protein>
<evidence type="ECO:0000256" key="2">
    <source>
        <dbReference type="SAM" id="MobiDB-lite"/>
    </source>
</evidence>
<feature type="compositionally biased region" description="Basic and acidic residues" evidence="2">
    <location>
        <begin position="253"/>
        <end position="268"/>
    </location>
</feature>